<name>A0A3E2BIZ7_9BACT</name>
<dbReference type="SUPFAM" id="SSF53098">
    <property type="entry name" value="Ribonuclease H-like"/>
    <property type="match status" value="1"/>
</dbReference>
<dbReference type="InterPro" id="IPR036397">
    <property type="entry name" value="RNaseH_sf"/>
</dbReference>
<dbReference type="Pfam" id="PF00665">
    <property type="entry name" value="rve"/>
    <property type="match status" value="1"/>
</dbReference>
<keyword evidence="1" id="KW-0175">Coiled coil</keyword>
<feature type="coiled-coil region" evidence="1">
    <location>
        <begin position="305"/>
        <end position="332"/>
    </location>
</feature>
<comment type="caution">
    <text evidence="3">The sequence shown here is derived from an EMBL/GenBank/DDBJ whole genome shotgun (WGS) entry which is preliminary data.</text>
</comment>
<dbReference type="GO" id="GO:0015074">
    <property type="term" value="P:DNA integration"/>
    <property type="evidence" value="ECO:0007669"/>
    <property type="project" value="InterPro"/>
</dbReference>
<dbReference type="InterPro" id="IPR012337">
    <property type="entry name" value="RNaseH-like_sf"/>
</dbReference>
<dbReference type="Gene3D" id="3.30.420.10">
    <property type="entry name" value="Ribonuclease H-like superfamily/Ribonuclease H"/>
    <property type="match status" value="1"/>
</dbReference>
<accession>A0A3E2BIZ7</accession>
<proteinExistence type="predicted"/>
<dbReference type="Proteomes" id="UP000257323">
    <property type="component" value="Unassembled WGS sequence"/>
</dbReference>
<gene>
    <name evidence="3" type="ORF">OP8BY_2486</name>
</gene>
<sequence>MFIGEVRPIRRRRARVYDEEFKRVLVWLWELLDYSCGKRLVGSLRWLVPKLVEQRELRVKKAVQQKLLQVSAATVDRLLRPERKRYELKSRARTRPGTLLKHQVPIRTFAEWEEGKPGFLEIDLVGHDGGNAQGEFLYSLNATDVASGWIETEAVRNRAQVWTFQALEKIKQRLPFALLGIDSDNDGAFINDHLVRYCQENNLTFTRSRPYRKNDNCYVEQKNYSVVRRLVGYLRYDTEEEQRLLEQLYCRSRLYYNFFQPNMKLVSKERVGSRVIKRYDNPKTPYQRLLESPALSSEQKAWLRRTYQELNVVKLKAEIDRLKERLWRLQKVKKNCPNFRIDSYVRQ</sequence>
<evidence type="ECO:0000313" key="3">
    <source>
        <dbReference type="EMBL" id="RFT14708.1"/>
    </source>
</evidence>
<dbReference type="GO" id="GO:0003676">
    <property type="term" value="F:nucleic acid binding"/>
    <property type="evidence" value="ECO:0007669"/>
    <property type="project" value="InterPro"/>
</dbReference>
<reference evidence="3 4" key="1">
    <citation type="submission" date="2018-08" db="EMBL/GenBank/DDBJ databases">
        <title>Genome analysis of the thermophilic bacterium of the candidate phylum Aminicenantes from deep subsurface aquifer revealed its physiology and ecological role.</title>
        <authorList>
            <person name="Kadnikov V.V."/>
            <person name="Mardanov A.V."/>
            <person name="Beletsky A.V."/>
            <person name="Karnachuk O.V."/>
            <person name="Ravin N.V."/>
        </authorList>
    </citation>
    <scope>NUCLEOTIDE SEQUENCE [LARGE SCALE GENOMIC DNA]</scope>
    <source>
        <strain evidence="3">BY38</strain>
    </source>
</reference>
<dbReference type="EMBL" id="QUAH01000023">
    <property type="protein sequence ID" value="RFT14708.1"/>
    <property type="molecule type" value="Genomic_DNA"/>
</dbReference>
<dbReference type="AlphaFoldDB" id="A0A3E2BIZ7"/>
<dbReference type="InterPro" id="IPR001584">
    <property type="entry name" value="Integrase_cat-core"/>
</dbReference>
<feature type="domain" description="Integrase catalytic" evidence="2">
    <location>
        <begin position="113"/>
        <end position="293"/>
    </location>
</feature>
<evidence type="ECO:0000256" key="1">
    <source>
        <dbReference type="SAM" id="Coils"/>
    </source>
</evidence>
<evidence type="ECO:0000313" key="4">
    <source>
        <dbReference type="Proteomes" id="UP000257323"/>
    </source>
</evidence>
<organism evidence="3 4">
    <name type="scientific">Candidatus Saccharicenans subterraneus</name>
    <dbReference type="NCBI Taxonomy" id="2508984"/>
    <lineage>
        <taxon>Bacteria</taxon>
        <taxon>Candidatus Aminicenantota</taxon>
        <taxon>Candidatus Aminicenantia</taxon>
        <taxon>Candidatus Aminicenantales</taxon>
        <taxon>Candidatus Saccharicenantaceae</taxon>
        <taxon>Candidatus Saccharicenans</taxon>
    </lineage>
</organism>
<evidence type="ECO:0000259" key="2">
    <source>
        <dbReference type="PROSITE" id="PS50994"/>
    </source>
</evidence>
<dbReference type="PROSITE" id="PS50994">
    <property type="entry name" value="INTEGRASE"/>
    <property type="match status" value="1"/>
</dbReference>
<protein>
    <submittedName>
        <fullName evidence="3">Mobile element protein</fullName>
    </submittedName>
</protein>